<evidence type="ECO:0000313" key="8">
    <source>
        <dbReference type="EMBL" id="QBD83448.1"/>
    </source>
</evidence>
<name>A0A4P6K517_KTERU</name>
<dbReference type="InterPro" id="IPR002397">
    <property type="entry name" value="Cyt_P450_B"/>
</dbReference>
<protein>
    <submittedName>
        <fullName evidence="8">Cytochrome P450</fullName>
    </submittedName>
</protein>
<keyword evidence="4 7" id="KW-0560">Oxidoreductase</keyword>
<keyword evidence="9" id="KW-1185">Reference proteome</keyword>
<evidence type="ECO:0000256" key="5">
    <source>
        <dbReference type="ARBA" id="ARBA00023004"/>
    </source>
</evidence>
<evidence type="ECO:0000256" key="7">
    <source>
        <dbReference type="RuleBase" id="RU000461"/>
    </source>
</evidence>
<accession>A0A4P6K517</accession>
<reference evidence="8 9" key="1">
    <citation type="submission" date="2019-01" db="EMBL/GenBank/DDBJ databases">
        <title>Ktedonosporobacter rubrisoli SCAWS-G2.</title>
        <authorList>
            <person name="Huang Y."/>
            <person name="Yan B."/>
        </authorList>
    </citation>
    <scope>NUCLEOTIDE SEQUENCE [LARGE SCALE GENOMIC DNA]</scope>
    <source>
        <strain evidence="8 9">SCAWS-G2</strain>
    </source>
</reference>
<dbReference type="Gene3D" id="1.10.630.10">
    <property type="entry name" value="Cytochrome P450"/>
    <property type="match status" value="1"/>
</dbReference>
<dbReference type="SUPFAM" id="SSF48264">
    <property type="entry name" value="Cytochrome P450"/>
    <property type="match status" value="1"/>
</dbReference>
<dbReference type="CDD" id="cd11032">
    <property type="entry name" value="P450_EryK-like"/>
    <property type="match status" value="1"/>
</dbReference>
<dbReference type="GO" id="GO:0020037">
    <property type="term" value="F:heme binding"/>
    <property type="evidence" value="ECO:0007669"/>
    <property type="project" value="InterPro"/>
</dbReference>
<evidence type="ECO:0000256" key="6">
    <source>
        <dbReference type="ARBA" id="ARBA00023033"/>
    </source>
</evidence>
<dbReference type="InterPro" id="IPR036396">
    <property type="entry name" value="Cyt_P450_sf"/>
</dbReference>
<keyword evidence="2 7" id="KW-0349">Heme</keyword>
<dbReference type="FunFam" id="1.10.630.10:FF:000018">
    <property type="entry name" value="Cytochrome P450 monooxygenase"/>
    <property type="match status" value="1"/>
</dbReference>
<dbReference type="PRINTS" id="PR00359">
    <property type="entry name" value="BP450"/>
</dbReference>
<gene>
    <name evidence="8" type="ORF">EPA93_12170</name>
</gene>
<dbReference type="EMBL" id="CP035758">
    <property type="protein sequence ID" value="QBD83448.1"/>
    <property type="molecule type" value="Genomic_DNA"/>
</dbReference>
<evidence type="ECO:0000313" key="9">
    <source>
        <dbReference type="Proteomes" id="UP000290365"/>
    </source>
</evidence>
<proteinExistence type="inferred from homology"/>
<dbReference type="PROSITE" id="PS00086">
    <property type="entry name" value="CYTOCHROME_P450"/>
    <property type="match status" value="1"/>
</dbReference>
<evidence type="ECO:0000256" key="1">
    <source>
        <dbReference type="ARBA" id="ARBA00010617"/>
    </source>
</evidence>
<dbReference type="GO" id="GO:0016705">
    <property type="term" value="F:oxidoreductase activity, acting on paired donors, with incorporation or reduction of molecular oxygen"/>
    <property type="evidence" value="ECO:0007669"/>
    <property type="project" value="InterPro"/>
</dbReference>
<dbReference type="GO" id="GO:0005506">
    <property type="term" value="F:iron ion binding"/>
    <property type="evidence" value="ECO:0007669"/>
    <property type="project" value="InterPro"/>
</dbReference>
<comment type="similarity">
    <text evidence="1 7">Belongs to the cytochrome P450 family.</text>
</comment>
<dbReference type="AlphaFoldDB" id="A0A4P6K517"/>
<dbReference type="OrthoDB" id="9801155at2"/>
<dbReference type="InterPro" id="IPR001128">
    <property type="entry name" value="Cyt_P450"/>
</dbReference>
<sequence length="379" mass="42826">MSLDPFPWYRSMRESQPVYFDTENQFWHVFKYEDASSILNDPATFSSEVFQRLATEEEKKQATAEPSILNLDPPRHRQLRSLVTQAFTPRTVANLTPRISEIVNEYLDRVIDQGRMDIIADLAYPLPVIVIAELLGIPTQDRDLFKHWSDTIVSLRREEAIQAGREMNEYLKQVTEQRRKAPRDDLISKLLAAEVEGQKLSEGELLSFYGLLLVAGNETTTNLIGNAIICFDEHPEAIERLRAQPDLLSGAIEEVLRYRSPVQRLVRVTTTDTTLGGHKIKAGQLVSPWLGSANRDEAQFPNPDTFDISRAPNRHLAFGHGIHFCVGAPLSRLEARVALGSMLARFGEIKRDRAHPLERIPAASAFFGVQKLPITFSAR</sequence>
<dbReference type="Proteomes" id="UP000290365">
    <property type="component" value="Chromosome"/>
</dbReference>
<keyword evidence="6 7" id="KW-0503">Monooxygenase</keyword>
<evidence type="ECO:0000256" key="4">
    <source>
        <dbReference type="ARBA" id="ARBA00023002"/>
    </source>
</evidence>
<dbReference type="PANTHER" id="PTHR46696:SF1">
    <property type="entry name" value="CYTOCHROME P450 YJIB-RELATED"/>
    <property type="match status" value="1"/>
</dbReference>
<organism evidence="8 9">
    <name type="scientific">Ktedonosporobacter rubrisoli</name>
    <dbReference type="NCBI Taxonomy" id="2509675"/>
    <lineage>
        <taxon>Bacteria</taxon>
        <taxon>Bacillati</taxon>
        <taxon>Chloroflexota</taxon>
        <taxon>Ktedonobacteria</taxon>
        <taxon>Ktedonobacterales</taxon>
        <taxon>Ktedonosporobacteraceae</taxon>
        <taxon>Ktedonosporobacter</taxon>
    </lineage>
</organism>
<dbReference type="KEGG" id="kbs:EPA93_12170"/>
<keyword evidence="5 7" id="KW-0408">Iron</keyword>
<dbReference type="Pfam" id="PF00067">
    <property type="entry name" value="p450"/>
    <property type="match status" value="1"/>
</dbReference>
<keyword evidence="3 7" id="KW-0479">Metal-binding</keyword>
<dbReference type="PANTHER" id="PTHR46696">
    <property type="entry name" value="P450, PUTATIVE (EUROFUNG)-RELATED"/>
    <property type="match status" value="1"/>
</dbReference>
<evidence type="ECO:0000256" key="2">
    <source>
        <dbReference type="ARBA" id="ARBA00022617"/>
    </source>
</evidence>
<evidence type="ECO:0000256" key="3">
    <source>
        <dbReference type="ARBA" id="ARBA00022723"/>
    </source>
</evidence>
<dbReference type="InterPro" id="IPR017972">
    <property type="entry name" value="Cyt_P450_CS"/>
</dbReference>
<dbReference type="GO" id="GO:0004497">
    <property type="term" value="F:monooxygenase activity"/>
    <property type="evidence" value="ECO:0007669"/>
    <property type="project" value="UniProtKB-KW"/>
</dbReference>